<dbReference type="RefSeq" id="WP_171241674.1">
    <property type="nucleotide sequence ID" value="NZ_JABEPQ010000001.1"/>
</dbReference>
<sequence>MTAEPLDWTRDRVGAALRGENPSVLRRLSAGFACIGDVQFIPGYSVLISDTPGIDRLTDLPRERRLAFLDDMDRLGEAVHVVCSRRDSAFRRVNYEILGNTDAFLHAHVWPRYDWEGDVAPKPVWMHPGERWSDPAPETVLGPQHDDLRRELTAELDRLTEASATH</sequence>
<evidence type="ECO:0000256" key="1">
    <source>
        <dbReference type="PROSITE-ProRule" id="PRU00464"/>
    </source>
</evidence>
<comment type="caution">
    <text evidence="3">The sequence shown here is derived from an EMBL/GenBank/DDBJ whole genome shotgun (WGS) entry which is preliminary data.</text>
</comment>
<dbReference type="Proteomes" id="UP000588586">
    <property type="component" value="Unassembled WGS sequence"/>
</dbReference>
<dbReference type="InterPro" id="IPR036265">
    <property type="entry name" value="HIT-like_sf"/>
</dbReference>
<evidence type="ECO:0000313" key="3">
    <source>
        <dbReference type="EMBL" id="NNM44531.1"/>
    </source>
</evidence>
<dbReference type="SUPFAM" id="SSF54197">
    <property type="entry name" value="HIT-like"/>
    <property type="match status" value="1"/>
</dbReference>
<dbReference type="InterPro" id="IPR011146">
    <property type="entry name" value="HIT-like"/>
</dbReference>
<name>A0A849HE98_9MICO</name>
<keyword evidence="4" id="KW-1185">Reference proteome</keyword>
<keyword evidence="3" id="KW-0378">Hydrolase</keyword>
<reference evidence="3 4" key="1">
    <citation type="submission" date="2020-04" db="EMBL/GenBank/DDBJ databases">
        <title>Knoellia sp. isolate from air conditioner.</title>
        <authorList>
            <person name="Chea S."/>
            <person name="Kim D.-U."/>
        </authorList>
    </citation>
    <scope>NUCLEOTIDE SEQUENCE [LARGE SCALE GENOMIC DNA]</scope>
    <source>
        <strain evidence="3 4">DB2414S</strain>
    </source>
</reference>
<comment type="caution">
    <text evidence="1">Lacks conserved residue(s) required for the propagation of feature annotation.</text>
</comment>
<proteinExistence type="predicted"/>
<dbReference type="Gene3D" id="3.30.428.10">
    <property type="entry name" value="HIT-like"/>
    <property type="match status" value="1"/>
</dbReference>
<evidence type="ECO:0000259" key="2">
    <source>
        <dbReference type="PROSITE" id="PS51084"/>
    </source>
</evidence>
<dbReference type="EMBL" id="JABEPQ010000001">
    <property type="protein sequence ID" value="NNM44531.1"/>
    <property type="molecule type" value="Genomic_DNA"/>
</dbReference>
<feature type="domain" description="HIT" evidence="2">
    <location>
        <begin position="12"/>
        <end position="121"/>
    </location>
</feature>
<evidence type="ECO:0000313" key="4">
    <source>
        <dbReference type="Proteomes" id="UP000588586"/>
    </source>
</evidence>
<gene>
    <name evidence="3" type="ORF">HJG52_00725</name>
</gene>
<dbReference type="PROSITE" id="PS51084">
    <property type="entry name" value="HIT_2"/>
    <property type="match status" value="1"/>
</dbReference>
<accession>A0A849HE98</accession>
<protein>
    <submittedName>
        <fullName evidence="3">Diadenosine tetraphosphate hydrolase</fullName>
    </submittedName>
</protein>
<dbReference type="GO" id="GO:0016787">
    <property type="term" value="F:hydrolase activity"/>
    <property type="evidence" value="ECO:0007669"/>
    <property type="project" value="UniProtKB-KW"/>
</dbReference>
<dbReference type="AlphaFoldDB" id="A0A849HE98"/>
<organism evidence="3 4">
    <name type="scientific">Knoellia koreensis</name>
    <dbReference type="NCBI Taxonomy" id="2730921"/>
    <lineage>
        <taxon>Bacteria</taxon>
        <taxon>Bacillati</taxon>
        <taxon>Actinomycetota</taxon>
        <taxon>Actinomycetes</taxon>
        <taxon>Micrococcales</taxon>
        <taxon>Intrasporangiaceae</taxon>
        <taxon>Knoellia</taxon>
    </lineage>
</organism>